<dbReference type="Pfam" id="PF03004">
    <property type="entry name" value="Transposase_24"/>
    <property type="match status" value="1"/>
</dbReference>
<dbReference type="InterPro" id="IPR004252">
    <property type="entry name" value="Probable_transposase_24"/>
</dbReference>
<dbReference type="Proteomes" id="UP000829196">
    <property type="component" value="Unassembled WGS sequence"/>
</dbReference>
<feature type="region of interest" description="Disordered" evidence="1">
    <location>
        <begin position="1"/>
        <end position="57"/>
    </location>
</feature>
<gene>
    <name evidence="2" type="ORF">KFK09_027040</name>
</gene>
<dbReference type="PANTHER" id="PTHR33144">
    <property type="entry name" value="OS10G0409366 PROTEIN-RELATED"/>
    <property type="match status" value="1"/>
</dbReference>
<evidence type="ECO:0000256" key="1">
    <source>
        <dbReference type="SAM" id="MobiDB-lite"/>
    </source>
</evidence>
<sequence>MDAGGVEVAPEERIYSSRSSSGCDSEKWETSEDEGRGTKSKSRVLPEGFLDPLPPHKPFKLPRLSGVGLHANKVICCGSSSRGESSGSSNDPSTPMHLDSIEDSQFIESQQPSRQSFQEFPRQAPPPNDGIWLIGEQGTPIRRRGRTTCTDVKCMPLGTRVHIEVNENGVPCNIPESVFLGSYMGVVARDSVLAPVSFSDWRNKGMKPFKKRMLAEVESKFELHASIRHWILQSIGIKWRNYKASLKSEHWDSRPIKEIKEVVPVGVDPTQWCQLVNQWAQPEDQKRAARNVKNAKKQTCPHTMGRVSSVRRQQETSIQDRLQLWRINRMRKDGLWSSEDARLRWVHACKMLAEEGLTPEDGNVDANERVFKAVMGPEYPGRVRTQGFGVTPTRYFPQSTTRPGYNSSSSTFALVARLEEQLQTLKKEMRQVMQHYQGHYPPSRSSDMGGNDQLLPK</sequence>
<feature type="compositionally biased region" description="Polar residues" evidence="1">
    <location>
        <begin position="107"/>
        <end position="118"/>
    </location>
</feature>
<accession>A0A8T3A9Q5</accession>
<proteinExistence type="predicted"/>
<feature type="region of interest" description="Disordered" evidence="1">
    <location>
        <begin position="107"/>
        <end position="132"/>
    </location>
</feature>
<evidence type="ECO:0000313" key="3">
    <source>
        <dbReference type="Proteomes" id="UP000829196"/>
    </source>
</evidence>
<dbReference type="EMBL" id="JAGYWB010000018">
    <property type="protein sequence ID" value="KAI0492764.1"/>
    <property type="molecule type" value="Genomic_DNA"/>
</dbReference>
<organism evidence="2 3">
    <name type="scientific">Dendrobium nobile</name>
    <name type="common">Orchid</name>
    <dbReference type="NCBI Taxonomy" id="94219"/>
    <lineage>
        <taxon>Eukaryota</taxon>
        <taxon>Viridiplantae</taxon>
        <taxon>Streptophyta</taxon>
        <taxon>Embryophyta</taxon>
        <taxon>Tracheophyta</taxon>
        <taxon>Spermatophyta</taxon>
        <taxon>Magnoliopsida</taxon>
        <taxon>Liliopsida</taxon>
        <taxon>Asparagales</taxon>
        <taxon>Orchidaceae</taxon>
        <taxon>Epidendroideae</taxon>
        <taxon>Malaxideae</taxon>
        <taxon>Dendrobiinae</taxon>
        <taxon>Dendrobium</taxon>
    </lineage>
</organism>
<feature type="region of interest" description="Disordered" evidence="1">
    <location>
        <begin position="438"/>
        <end position="457"/>
    </location>
</feature>
<dbReference type="SMR" id="A0A8T3A9Q5"/>
<reference evidence="2" key="1">
    <citation type="journal article" date="2022" name="Front. Genet.">
        <title>Chromosome-Scale Assembly of the Dendrobium nobile Genome Provides Insights Into the Molecular Mechanism of the Biosynthesis of the Medicinal Active Ingredient of Dendrobium.</title>
        <authorList>
            <person name="Xu Q."/>
            <person name="Niu S.-C."/>
            <person name="Li K.-L."/>
            <person name="Zheng P.-J."/>
            <person name="Zhang X.-J."/>
            <person name="Jia Y."/>
            <person name="Liu Y."/>
            <person name="Niu Y.-X."/>
            <person name="Yu L.-H."/>
            <person name="Chen D.-F."/>
            <person name="Zhang G.-Q."/>
        </authorList>
    </citation>
    <scope>NUCLEOTIDE SEQUENCE</scope>
    <source>
        <tissue evidence="2">Leaf</tissue>
    </source>
</reference>
<dbReference type="AlphaFoldDB" id="A0A8T3A9Q5"/>
<dbReference type="PANTHER" id="PTHR33144:SF45">
    <property type="entry name" value="TRANSPOSASE TNP1_EN_SPM-LIKE DOMAIN-CONTAINING PROTEIN"/>
    <property type="match status" value="1"/>
</dbReference>
<feature type="compositionally biased region" description="Basic and acidic residues" evidence="1">
    <location>
        <begin position="24"/>
        <end position="37"/>
    </location>
</feature>
<dbReference type="OrthoDB" id="1738076at2759"/>
<evidence type="ECO:0000313" key="2">
    <source>
        <dbReference type="EMBL" id="KAI0492764.1"/>
    </source>
</evidence>
<keyword evidence="3" id="KW-1185">Reference proteome</keyword>
<evidence type="ECO:0008006" key="4">
    <source>
        <dbReference type="Google" id="ProtNLM"/>
    </source>
</evidence>
<protein>
    <recommendedName>
        <fullName evidence="4">Transposase</fullName>
    </recommendedName>
</protein>
<comment type="caution">
    <text evidence="2">The sequence shown here is derived from an EMBL/GenBank/DDBJ whole genome shotgun (WGS) entry which is preliminary data.</text>
</comment>
<name>A0A8T3A9Q5_DENNO</name>